<dbReference type="NCBIfam" id="TIGR01451">
    <property type="entry name" value="B_ant_repeat"/>
    <property type="match status" value="1"/>
</dbReference>
<dbReference type="Pfam" id="PF13585">
    <property type="entry name" value="CHU_C"/>
    <property type="match status" value="1"/>
</dbReference>
<dbReference type="GO" id="GO:0005509">
    <property type="term" value="F:calcium ion binding"/>
    <property type="evidence" value="ECO:0007669"/>
    <property type="project" value="InterPro"/>
</dbReference>
<dbReference type="Pfam" id="PF17963">
    <property type="entry name" value="Big_9"/>
    <property type="match status" value="5"/>
</dbReference>
<dbReference type="Gene3D" id="2.60.40.2810">
    <property type="match status" value="3"/>
</dbReference>
<dbReference type="NCBIfam" id="TIGR04225">
    <property type="entry name" value="CshA_fibril_rpt"/>
    <property type="match status" value="1"/>
</dbReference>
<dbReference type="SUPFAM" id="SSF103647">
    <property type="entry name" value="TSP type-3 repeat"/>
    <property type="match status" value="1"/>
</dbReference>
<feature type="domain" description="DUF11" evidence="4">
    <location>
        <begin position="1221"/>
        <end position="1327"/>
    </location>
</feature>
<dbReference type="Pfam" id="PF02412">
    <property type="entry name" value="TSP_3"/>
    <property type="match status" value="2"/>
</dbReference>
<dbReference type="Gene3D" id="4.10.1080.10">
    <property type="entry name" value="TSP type-3 repeat"/>
    <property type="match status" value="1"/>
</dbReference>
<feature type="compositionally biased region" description="Acidic residues" evidence="3">
    <location>
        <begin position="77"/>
        <end position="96"/>
    </location>
</feature>
<dbReference type="InterPro" id="IPR003367">
    <property type="entry name" value="Thrombospondin_3-like_rpt"/>
</dbReference>
<keyword evidence="2" id="KW-0106">Calcium</keyword>
<dbReference type="OrthoDB" id="599464at2"/>
<evidence type="ECO:0000313" key="6">
    <source>
        <dbReference type="Proteomes" id="UP000198384"/>
    </source>
</evidence>
<keyword evidence="1" id="KW-0732">Signal</keyword>
<dbReference type="NCBIfam" id="TIGR04131">
    <property type="entry name" value="Bac_Flav_CTERM"/>
    <property type="match status" value="1"/>
</dbReference>
<dbReference type="InterPro" id="IPR026395">
    <property type="entry name" value="CshA_fibril"/>
</dbReference>
<dbReference type="SUPFAM" id="SSF49478">
    <property type="entry name" value="Cna protein B-type domain"/>
    <property type="match status" value="1"/>
</dbReference>
<dbReference type="PANTHER" id="PTHR10199">
    <property type="entry name" value="THROMBOSPONDIN"/>
    <property type="match status" value="1"/>
</dbReference>
<feature type="non-terminal residue" evidence="5">
    <location>
        <position position="1"/>
    </location>
</feature>
<dbReference type="InterPro" id="IPR028974">
    <property type="entry name" value="TSP_type-3_rpt"/>
</dbReference>
<evidence type="ECO:0000256" key="1">
    <source>
        <dbReference type="ARBA" id="ARBA00022729"/>
    </source>
</evidence>
<dbReference type="RefSeq" id="WP_141119703.1">
    <property type="nucleotide sequence ID" value="NZ_FZNT01000005.1"/>
</dbReference>
<dbReference type="Gene3D" id="2.60.40.10">
    <property type="entry name" value="Immunoglobulins"/>
    <property type="match status" value="1"/>
</dbReference>
<dbReference type="GO" id="GO:0007155">
    <property type="term" value="P:cell adhesion"/>
    <property type="evidence" value="ECO:0007669"/>
    <property type="project" value="InterPro"/>
</dbReference>
<dbReference type="InterPro" id="IPR013783">
    <property type="entry name" value="Ig-like_fold"/>
</dbReference>
<evidence type="ECO:0000313" key="5">
    <source>
        <dbReference type="EMBL" id="SNR57199.1"/>
    </source>
</evidence>
<evidence type="ECO:0000256" key="3">
    <source>
        <dbReference type="SAM" id="MobiDB-lite"/>
    </source>
</evidence>
<dbReference type="InterPro" id="IPR026341">
    <property type="entry name" value="T9SS_type_B"/>
</dbReference>
<dbReference type="NCBIfam" id="NF012211">
    <property type="entry name" value="tand_rpt_95"/>
    <property type="match status" value="5"/>
</dbReference>
<dbReference type="InterPro" id="IPR047589">
    <property type="entry name" value="DUF11_rpt"/>
</dbReference>
<dbReference type="Gene3D" id="2.60.40.3440">
    <property type="match status" value="1"/>
</dbReference>
<organism evidence="5 6">
    <name type="scientific">Lutibacter agarilyticus</name>
    <dbReference type="NCBI Taxonomy" id="1109740"/>
    <lineage>
        <taxon>Bacteria</taxon>
        <taxon>Pseudomonadati</taxon>
        <taxon>Bacteroidota</taxon>
        <taxon>Flavobacteriia</taxon>
        <taxon>Flavobacteriales</taxon>
        <taxon>Flavobacteriaceae</taxon>
        <taxon>Lutibacter</taxon>
    </lineage>
</organism>
<reference evidence="5 6" key="1">
    <citation type="submission" date="2017-06" db="EMBL/GenBank/DDBJ databases">
        <authorList>
            <person name="Kim H.J."/>
            <person name="Triplett B.A."/>
        </authorList>
    </citation>
    <scope>NUCLEOTIDE SEQUENCE [LARGE SCALE GENOMIC DNA]</scope>
    <source>
        <strain evidence="5 6">DSM 29150</strain>
    </source>
</reference>
<dbReference type="Proteomes" id="UP000198384">
    <property type="component" value="Unassembled WGS sequence"/>
</dbReference>
<evidence type="ECO:0000259" key="4">
    <source>
        <dbReference type="Pfam" id="PF01345"/>
    </source>
</evidence>
<keyword evidence="6" id="KW-1185">Reference proteome</keyword>
<gene>
    <name evidence="5" type="ORF">SAMN06265371_105265</name>
</gene>
<dbReference type="EMBL" id="FZNT01000005">
    <property type="protein sequence ID" value="SNR57199.1"/>
    <property type="molecule type" value="Genomic_DNA"/>
</dbReference>
<dbReference type="Gene3D" id="2.60.40.3080">
    <property type="match status" value="1"/>
</dbReference>
<proteinExistence type="predicted"/>
<feature type="region of interest" description="Disordered" evidence="3">
    <location>
        <begin position="73"/>
        <end position="108"/>
    </location>
</feature>
<dbReference type="Pfam" id="PF01345">
    <property type="entry name" value="DUF11"/>
    <property type="match status" value="1"/>
</dbReference>
<dbReference type="InterPro" id="IPR001434">
    <property type="entry name" value="OmcB-like_DUF11"/>
</dbReference>
<name>A0A238XH03_9FLAO</name>
<accession>A0A238XH03</accession>
<evidence type="ECO:0000256" key="2">
    <source>
        <dbReference type="ARBA" id="ARBA00022837"/>
    </source>
</evidence>
<sequence>QPAVVNCWDNFVFNTTTCSWENTGVQDVQPAIVNCWDNFVFNTTTCSWENDPINDIDSDGICDNVDNCSSISNPLQEDADADGLGDVCDSDDDNDGNPDSSDPNPFVPTAFDDNMNVLGGIPTTYDIINNDDFSDNLDINNTGIIAITQIGATAAGSVIFDENTGEISYTSVAGEEGTTVTVNYQVCNINLTPNVCSSATVYITIVVTPVNDGPVAVDDAINATEDTLFTSTVDLDSNDTDLDGDALSVTAGTFTTAQGGTIVIATDGSYAYTPATNFNGTDSVDYIVTDGNLTDMGTLTITVASQNDGPVAVDDAINATEDTLFTSTVDLDSNDTDLDGDALSVTAGTFTTAQGGTIVIATDGSYAYTPATNFNGTDSVDYIVTDGNLTDMGTLTITVASQNDGPVAVDDAINATEDTLFTSTVDLDLNDTDLDGDALSVIAGTFTTVQGGTIVIATDGSYTYTPEVNYTGPDIVDYTVTDGFLIDTGTLNITVNPLNDALVAENDVISGIDGLNGGTAIINAFDNDTFENVAVNSNDITLTIVNADPTGYVTLNPNGSVDVLDGTPAGNYSITYSICENANMSNCDTAMVTVNVICNSTKISGVVMNIGTNTPLANVPVTLIPNNGTAGPTLLMVTGADGYYNFTGFIPGNYIVQVQDANLNTAYDLYNVNSSLGFYDIENCDYVVNNFTYDASDLPVLGNFVWYDVNNNGIQDEWFDANNDGVVTQNIPNANGSIDYSTWEWIDFNGDGSYEGANNEGELNAAGFGSTTTSVPNIYVTGPNGFSKEIIVGIQGYWRTRGELNEWGEYEVRFDFEAGIVAAANLMRESGLVKVLPTAVLAKSGKVVEAKTYSVCGVTTDDIKLAQLTATESVDNTLDFGLVCQVFNSAPIANTDAITANEDTIITIDIIGNDTDEDGSVDIATVDLDPTTPGIQTTWNVENEGTYTVSPLGVVTFTPVADFNGIVTPVEYVVNDNEGLTSNIANIMITVSPVNDSPVAVDDVAEAVENVPFLGGLLLNDSDIDGDILVINTLPITLPTNGTVVINPDGTYIYTPSLDFVGTDSFVYEVCDDTITPICTTANVTITVLSDNEGDGIADIYDIDDDNDGNPDVTDPNVLKIVVENDNGIIMFNETGIIDVLLNDDYLPSTNTTLIQIGGNALGVVSFDSLTGEMTYTPNPSEAGKTVIVEYEVCYIATIGDSAPGTCQTAQVNITIPEASDLMLNKQVNNDSPISGENVIFTITLTNNGPSNATGVEVTDLLPSGYSFVSASVTNGIYDEYSGLWDVGSVVSGEEEILTVTTRVNSYGDWLNVAEVTAANEYDPDSTPGNGDLNEDDMASVITKPQVLLVISEEFTPNGDGINDVFEVRNLQVLYSDFSMGIVNRWGNKVYEYKHNGNSTTIPDWWDGYSDGRWNIGAGELPVGTYFYTIYFNDRERKPQTGWVYLKR</sequence>
<protein>
    <submittedName>
        <fullName evidence="5">Gliding motility-associated C-terminal domain-containing protein</fullName>
    </submittedName>
</protein>